<evidence type="ECO:0000256" key="1">
    <source>
        <dbReference type="SAM" id="MobiDB-lite"/>
    </source>
</evidence>
<dbReference type="InterPro" id="IPR021109">
    <property type="entry name" value="Peptidase_aspartic_dom_sf"/>
</dbReference>
<dbReference type="EMBL" id="KN846951">
    <property type="protein sequence ID" value="KIV85582.1"/>
    <property type="molecule type" value="Genomic_DNA"/>
</dbReference>
<dbReference type="EMBL" id="KN846951">
    <property type="protein sequence ID" value="KIV85581.1"/>
    <property type="molecule type" value="Genomic_DNA"/>
</dbReference>
<proteinExistence type="predicted"/>
<sequence>MRRGDFENHIRAIHGHGQGEIPNVRKFLLRAPDPNKQVGEASDEHNVTCMSFNAASPATSRPIAGNPFIRQGRLMDFDMMINDVEVTTVPDTGADVNAMTLDTLFQLQRSVVARKEEIGNIKLGNDTSVNALFRVSLRCCLPSIYGEPQEPFRADFHIFLKLASGVRAIVGYKFLEITQMLTSQAWRLKPRFNPGRHIPRCMSIGPVPSAGLRLKIFLDKNLFLALPDTGSEINLMSKACAVKNGLTIVRTVQEETREVEFADGQFEEIVEKVVVTVQAADCSEQTDLAVSDSKLSAAGEASGIQRSSSLLANQPSYKTKVSIAEEPILQTFYVIDKIAHDVILSQSLLHAMDAWNLHQSAFVYTDVQGFEKSMCTIFVRDSKGNNHPRETITQFKQREAFRQSEVAKKQKRLNRDIKRRAGDTERQTTLRQKLAELNQKDQAARVKFDEAVRAFTSP</sequence>
<reference evidence="2 3" key="1">
    <citation type="submission" date="2015-01" db="EMBL/GenBank/DDBJ databases">
        <title>The Genome Sequence of Exophiala sideris CBS121828.</title>
        <authorList>
            <consortium name="The Broad Institute Genomics Platform"/>
            <person name="Cuomo C."/>
            <person name="de Hoog S."/>
            <person name="Gorbushina A."/>
            <person name="Stielow B."/>
            <person name="Teixiera M."/>
            <person name="Abouelleil A."/>
            <person name="Chapman S.B."/>
            <person name="Priest M."/>
            <person name="Young S.K."/>
            <person name="Wortman J."/>
            <person name="Nusbaum C."/>
            <person name="Birren B."/>
        </authorList>
    </citation>
    <scope>NUCLEOTIDE SEQUENCE [LARGE SCALE GENOMIC DNA]</scope>
    <source>
        <strain evidence="2 3">CBS 121828</strain>
    </source>
</reference>
<dbReference type="Gene3D" id="2.40.70.10">
    <property type="entry name" value="Acid Proteases"/>
    <property type="match status" value="1"/>
</dbReference>
<organism evidence="2 3">
    <name type="scientific">Exophiala sideris</name>
    <dbReference type="NCBI Taxonomy" id="1016849"/>
    <lineage>
        <taxon>Eukaryota</taxon>
        <taxon>Fungi</taxon>
        <taxon>Dikarya</taxon>
        <taxon>Ascomycota</taxon>
        <taxon>Pezizomycotina</taxon>
        <taxon>Eurotiomycetes</taxon>
        <taxon>Chaetothyriomycetidae</taxon>
        <taxon>Chaetothyriales</taxon>
        <taxon>Herpotrichiellaceae</taxon>
        <taxon>Exophiala</taxon>
    </lineage>
</organism>
<protein>
    <submittedName>
        <fullName evidence="2">Uncharacterized protein</fullName>
    </submittedName>
</protein>
<evidence type="ECO:0000313" key="2">
    <source>
        <dbReference type="EMBL" id="KIV85581.1"/>
    </source>
</evidence>
<gene>
    <name evidence="2" type="ORF">PV11_01260</name>
</gene>
<feature type="compositionally biased region" description="Basic and acidic residues" evidence="1">
    <location>
        <begin position="412"/>
        <end position="428"/>
    </location>
</feature>
<dbReference type="Proteomes" id="UP000053599">
    <property type="component" value="Unassembled WGS sequence"/>
</dbReference>
<feature type="region of interest" description="Disordered" evidence="1">
    <location>
        <begin position="412"/>
        <end position="431"/>
    </location>
</feature>
<dbReference type="CDD" id="cd00303">
    <property type="entry name" value="retropepsin_like"/>
    <property type="match status" value="1"/>
</dbReference>
<evidence type="ECO:0000313" key="3">
    <source>
        <dbReference type="Proteomes" id="UP000053599"/>
    </source>
</evidence>
<name>A0A0D1XCK5_9EURO</name>
<dbReference type="AlphaFoldDB" id="A0A0D1XCK5"/>
<dbReference type="HOGENOM" id="CLU_597211_0_0_1"/>
<accession>A0A0D1XCK5</accession>
<dbReference type="STRING" id="1016849.A0A0D1XCK5"/>
<dbReference type="OrthoDB" id="6079484at2759"/>